<evidence type="ECO:0000256" key="3">
    <source>
        <dbReference type="ARBA" id="ARBA00022737"/>
    </source>
</evidence>
<evidence type="ECO:0000256" key="7">
    <source>
        <dbReference type="ARBA" id="ARBA00023163"/>
    </source>
</evidence>
<name>A0A9N9MG20_9CUCU</name>
<sequence length="538" mass="61391">MIGLVLLSFVTGMSGSEFEVMEVDSETDSAVTGCLDWKDGTGSLPESDFKFFFNEFGILEMVDDTKFETNEEIFKKPRELKEKDNMEQLTLQCETCRRKGTPANFFQSKFCSVGCQDLAVIKQQEPSTESRAKTDNDVEESSAKAGTSYETFLKKLTLELISNWQGKNKKFSWKKYLNYVKAEAAPVALFKNPFPANRNIFQIGMKLEGIDPKHPSKFCIMTIKDVIGYRICMHFDGYPSKYDFWINADSPDIFPMGWCKRNNHTICPPPPYTAKNFDSLLYLKKTKGLATPNYHFFKKAFEMISPSGFRIGMKLEAVHKLELSRIYVATILDIMDNRILVHFDGRDDIDDFWAEPTSPFIHPVGWCEKNGHNLTAPSNYPPKTFTWKQYLKESKAVAAPARSFKPRTGKVAVFKKGMRLECVDKRAPHVIRVATVNDVTEHHIEIVFDGWPYKYSYWVENVSPDIHPPNWSQKTGHPVDPPLTPEDLYNSSECTTVGCRGQGHTEGLTTHSSREFCPYADENIDKVLPDRLLNPDSE</sequence>
<keyword evidence="12" id="KW-1185">Reference proteome</keyword>
<reference evidence="11" key="1">
    <citation type="submission" date="2022-01" db="EMBL/GenBank/DDBJ databases">
        <authorList>
            <person name="King R."/>
        </authorList>
    </citation>
    <scope>NUCLEOTIDE SEQUENCE</scope>
</reference>
<feature type="signal peptide" evidence="10">
    <location>
        <begin position="1"/>
        <end position="15"/>
    </location>
</feature>
<evidence type="ECO:0000256" key="9">
    <source>
        <dbReference type="PROSITE-ProRule" id="PRU00459"/>
    </source>
</evidence>
<dbReference type="Gene3D" id="4.10.320.30">
    <property type="match status" value="1"/>
</dbReference>
<dbReference type="GO" id="GO:0042393">
    <property type="term" value="F:histone binding"/>
    <property type="evidence" value="ECO:0007669"/>
    <property type="project" value="TreeGrafter"/>
</dbReference>
<dbReference type="GO" id="GO:0045892">
    <property type="term" value="P:negative regulation of DNA-templated transcription"/>
    <property type="evidence" value="ECO:0007669"/>
    <property type="project" value="TreeGrafter"/>
</dbReference>
<keyword evidence="4" id="KW-0863">Zinc-finger</keyword>
<dbReference type="SMART" id="SM00561">
    <property type="entry name" value="MBT"/>
    <property type="match status" value="3"/>
</dbReference>
<keyword evidence="6" id="KW-0805">Transcription regulation</keyword>
<evidence type="ECO:0000256" key="8">
    <source>
        <dbReference type="ARBA" id="ARBA00023242"/>
    </source>
</evidence>
<dbReference type="Gene3D" id="2.30.30.140">
    <property type="match status" value="3"/>
</dbReference>
<keyword evidence="10" id="KW-0732">Signal</keyword>
<comment type="subcellular location">
    <subcellularLocation>
        <location evidence="1">Nucleus</location>
    </subcellularLocation>
</comment>
<dbReference type="SUPFAM" id="SSF63748">
    <property type="entry name" value="Tudor/PWWP/MBT"/>
    <property type="match status" value="3"/>
</dbReference>
<keyword evidence="7" id="KW-0804">Transcription</keyword>
<dbReference type="CDD" id="cd20102">
    <property type="entry name" value="MBT_L3MBTL1-like_rpt2"/>
    <property type="match status" value="1"/>
</dbReference>
<evidence type="ECO:0000256" key="2">
    <source>
        <dbReference type="ARBA" id="ARBA00022723"/>
    </source>
</evidence>
<evidence type="ECO:0000256" key="1">
    <source>
        <dbReference type="ARBA" id="ARBA00004123"/>
    </source>
</evidence>
<dbReference type="InterPro" id="IPR004092">
    <property type="entry name" value="Mbt"/>
</dbReference>
<keyword evidence="3" id="KW-0677">Repeat</keyword>
<evidence type="ECO:0000256" key="4">
    <source>
        <dbReference type="ARBA" id="ARBA00022771"/>
    </source>
</evidence>
<dbReference type="AlphaFoldDB" id="A0A9N9MG20"/>
<dbReference type="SUPFAM" id="SSF103637">
    <property type="entry name" value="CCHHC domain"/>
    <property type="match status" value="1"/>
</dbReference>
<evidence type="ECO:0000256" key="6">
    <source>
        <dbReference type="ARBA" id="ARBA00023015"/>
    </source>
</evidence>
<keyword evidence="5" id="KW-0862">Zinc</keyword>
<evidence type="ECO:0000256" key="5">
    <source>
        <dbReference type="ARBA" id="ARBA00022833"/>
    </source>
</evidence>
<dbReference type="PROSITE" id="PS51802">
    <property type="entry name" value="ZF_CCHHC"/>
    <property type="match status" value="1"/>
</dbReference>
<dbReference type="OrthoDB" id="8188861at2759"/>
<dbReference type="PANTHER" id="PTHR12247:SF131">
    <property type="entry name" value="LD05287P"/>
    <property type="match status" value="1"/>
</dbReference>
<evidence type="ECO:0000313" key="11">
    <source>
        <dbReference type="EMBL" id="CAG9761032.1"/>
    </source>
</evidence>
<dbReference type="InterPro" id="IPR050548">
    <property type="entry name" value="PcG_chromatin_remod_factors"/>
</dbReference>
<evidence type="ECO:0008006" key="13">
    <source>
        <dbReference type="Google" id="ProtNLM"/>
    </source>
</evidence>
<dbReference type="PANTHER" id="PTHR12247">
    <property type="entry name" value="POLYCOMB GROUP PROTEIN"/>
    <property type="match status" value="1"/>
</dbReference>
<keyword evidence="8" id="KW-0539">Nucleus</keyword>
<dbReference type="PROSITE" id="PS51079">
    <property type="entry name" value="MBT"/>
    <property type="match status" value="3"/>
</dbReference>
<dbReference type="GO" id="GO:0003682">
    <property type="term" value="F:chromatin binding"/>
    <property type="evidence" value="ECO:0007669"/>
    <property type="project" value="TreeGrafter"/>
</dbReference>
<accession>A0A9N9MG20</accession>
<dbReference type="InterPro" id="IPR036060">
    <property type="entry name" value="Znf_C2H2C_sf"/>
</dbReference>
<feature type="repeat" description="MBT" evidence="9">
    <location>
        <begin position="385"/>
        <end position="482"/>
    </location>
</feature>
<evidence type="ECO:0000256" key="10">
    <source>
        <dbReference type="SAM" id="SignalP"/>
    </source>
</evidence>
<keyword evidence="2" id="KW-0479">Metal-binding</keyword>
<gene>
    <name evidence="11" type="ORF">CEUTPL_LOCUS1745</name>
</gene>
<proteinExistence type="predicted"/>
<protein>
    <recommendedName>
        <fullName evidence="13">Lethal(3)malignant brain tumor-like protein 3</fullName>
    </recommendedName>
</protein>
<dbReference type="Proteomes" id="UP001152799">
    <property type="component" value="Chromosome 1"/>
</dbReference>
<evidence type="ECO:0000313" key="12">
    <source>
        <dbReference type="Proteomes" id="UP001152799"/>
    </source>
</evidence>
<dbReference type="GO" id="GO:0005634">
    <property type="term" value="C:nucleus"/>
    <property type="evidence" value="ECO:0007669"/>
    <property type="project" value="UniProtKB-SubCell"/>
</dbReference>
<dbReference type="Pfam" id="PF02820">
    <property type="entry name" value="MBT"/>
    <property type="match status" value="3"/>
</dbReference>
<organism evidence="11 12">
    <name type="scientific">Ceutorhynchus assimilis</name>
    <name type="common">cabbage seed weevil</name>
    <dbReference type="NCBI Taxonomy" id="467358"/>
    <lineage>
        <taxon>Eukaryota</taxon>
        <taxon>Metazoa</taxon>
        <taxon>Ecdysozoa</taxon>
        <taxon>Arthropoda</taxon>
        <taxon>Hexapoda</taxon>
        <taxon>Insecta</taxon>
        <taxon>Pterygota</taxon>
        <taxon>Neoptera</taxon>
        <taxon>Endopterygota</taxon>
        <taxon>Coleoptera</taxon>
        <taxon>Polyphaga</taxon>
        <taxon>Cucujiformia</taxon>
        <taxon>Curculionidae</taxon>
        <taxon>Ceutorhynchinae</taxon>
        <taxon>Ceutorhynchus</taxon>
    </lineage>
</organism>
<dbReference type="EMBL" id="OU892277">
    <property type="protein sequence ID" value="CAG9761032.1"/>
    <property type="molecule type" value="Genomic_DNA"/>
</dbReference>
<dbReference type="GO" id="GO:0008270">
    <property type="term" value="F:zinc ion binding"/>
    <property type="evidence" value="ECO:0007669"/>
    <property type="project" value="UniProtKB-KW"/>
</dbReference>
<feature type="repeat" description="MBT" evidence="9">
    <location>
        <begin position="171"/>
        <end position="269"/>
    </location>
</feature>
<dbReference type="InterPro" id="IPR002515">
    <property type="entry name" value="Znf_C2H2C"/>
</dbReference>
<feature type="chain" id="PRO_5040331442" description="Lethal(3)malignant brain tumor-like protein 3" evidence="10">
    <location>
        <begin position="16"/>
        <end position="538"/>
    </location>
</feature>
<feature type="repeat" description="MBT" evidence="9">
    <location>
        <begin position="277"/>
        <end position="377"/>
    </location>
</feature>